<dbReference type="Proteomes" id="UP000585614">
    <property type="component" value="Unassembled WGS sequence"/>
</dbReference>
<dbReference type="AlphaFoldDB" id="A0A7J7X5I7"/>
<organism evidence="1 2">
    <name type="scientific">Rhinolophus ferrumequinum</name>
    <name type="common">Greater horseshoe bat</name>
    <dbReference type="NCBI Taxonomy" id="59479"/>
    <lineage>
        <taxon>Eukaryota</taxon>
        <taxon>Metazoa</taxon>
        <taxon>Chordata</taxon>
        <taxon>Craniata</taxon>
        <taxon>Vertebrata</taxon>
        <taxon>Euteleostomi</taxon>
        <taxon>Mammalia</taxon>
        <taxon>Eutheria</taxon>
        <taxon>Laurasiatheria</taxon>
        <taxon>Chiroptera</taxon>
        <taxon>Yinpterochiroptera</taxon>
        <taxon>Rhinolophoidea</taxon>
        <taxon>Rhinolophidae</taxon>
        <taxon>Rhinolophinae</taxon>
        <taxon>Rhinolophus</taxon>
    </lineage>
</organism>
<evidence type="ECO:0000313" key="2">
    <source>
        <dbReference type="Proteomes" id="UP000585614"/>
    </source>
</evidence>
<evidence type="ECO:0008006" key="3">
    <source>
        <dbReference type="Google" id="ProtNLM"/>
    </source>
</evidence>
<proteinExistence type="predicted"/>
<dbReference type="EMBL" id="JACAGC010000009">
    <property type="protein sequence ID" value="KAF6344959.1"/>
    <property type="molecule type" value="Genomic_DNA"/>
</dbReference>
<evidence type="ECO:0000313" key="1">
    <source>
        <dbReference type="EMBL" id="KAF6344959.1"/>
    </source>
</evidence>
<sequence length="329" mass="38835">MKLDCYLSPCTKINSKWIKDLSIRPDTINCIEENIGTKLLDLEFKEHFMNLISKAMEGKAKINKWDYMKLKSLCTAKETIDKIKRQPIEWEKIFANSASNKGLISKIYKELMKLNNEKTNNPSEKWAEDLKRHFSKEDIQMANRHMKKCSTSLIIREMQIKITMRYHLTPVRMAIINKTNSNKCWRGCGEKGTLIHCWWECRLVQPLWKAVWRFLKKLRMELPYDPAIPLLGIYPKNRKTSTHKDMCATMFIAALFTVAKMWKQPKCPSIDEWIKKLWYIYTMEYYTAVRKDDIGTFVTTWMDLEIIILSEISQTEKALNHMISLICGI</sequence>
<reference evidence="1 2" key="1">
    <citation type="journal article" date="2020" name="Nature">
        <title>Six reference-quality genomes reveal evolution of bat adaptations.</title>
        <authorList>
            <person name="Jebb D."/>
            <person name="Huang Z."/>
            <person name="Pippel M."/>
            <person name="Hughes G.M."/>
            <person name="Lavrichenko K."/>
            <person name="Devanna P."/>
            <person name="Winkler S."/>
            <person name="Jermiin L.S."/>
            <person name="Skirmuntt E.C."/>
            <person name="Katzourakis A."/>
            <person name="Burkitt-Gray L."/>
            <person name="Ray D.A."/>
            <person name="Sullivan K.A.M."/>
            <person name="Roscito J.G."/>
            <person name="Kirilenko B.M."/>
            <person name="Davalos L.M."/>
            <person name="Corthals A.P."/>
            <person name="Power M.L."/>
            <person name="Jones G."/>
            <person name="Ransome R.D."/>
            <person name="Dechmann D.K.N."/>
            <person name="Locatelli A.G."/>
            <person name="Puechmaille S.J."/>
            <person name="Fedrigo O."/>
            <person name="Jarvis E.D."/>
            <person name="Hiller M."/>
            <person name="Vernes S.C."/>
            <person name="Myers E.W."/>
            <person name="Teeling E.C."/>
        </authorList>
    </citation>
    <scope>NUCLEOTIDE SEQUENCE [LARGE SCALE GENOMIC DNA]</scope>
    <source>
        <strain evidence="1">MRhiFer1</strain>
        <tissue evidence="1">Lung</tissue>
    </source>
</reference>
<protein>
    <recommendedName>
        <fullName evidence="3">DUF1725 domain-containing protein</fullName>
    </recommendedName>
</protein>
<gene>
    <name evidence="1" type="ORF">mRhiFer1_010318</name>
</gene>
<accession>A0A7J7X5I7</accession>
<comment type="caution">
    <text evidence="1">The sequence shown here is derived from an EMBL/GenBank/DDBJ whole genome shotgun (WGS) entry which is preliminary data.</text>
</comment>
<name>A0A7J7X5I7_RHIFE</name>